<dbReference type="InterPro" id="IPR028082">
    <property type="entry name" value="Peripla_BP_I"/>
</dbReference>
<proteinExistence type="predicted"/>
<evidence type="ECO:0000313" key="1">
    <source>
        <dbReference type="EMBL" id="MBK1842277.1"/>
    </source>
</evidence>
<protein>
    <recommendedName>
        <fullName evidence="3">LacI family transcriptional regulator</fullName>
    </recommendedName>
</protein>
<comment type="caution">
    <text evidence="1">The sequence shown here is derived from an EMBL/GenBank/DDBJ whole genome shotgun (WGS) entry which is preliminary data.</text>
</comment>
<dbReference type="RefSeq" id="WP_200198935.1">
    <property type="nucleotide sequence ID" value="NZ_JAENHM010000084.1"/>
</dbReference>
<gene>
    <name evidence="1" type="ORF">JHL17_33260</name>
</gene>
<dbReference type="EMBL" id="JAENHM010000084">
    <property type="protein sequence ID" value="MBK1842277.1"/>
    <property type="molecule type" value="Genomic_DNA"/>
</dbReference>
<keyword evidence="2" id="KW-1185">Reference proteome</keyword>
<sequence length="84" mass="8673">MSGPIRPTAIFAMNDNTAIGALSALVKLGLSVLLTSVGVPFDRIAAEALDLLSRGAASASDRIRVAQPTLIPRASTAPCRSGRR</sequence>
<evidence type="ECO:0000313" key="2">
    <source>
        <dbReference type="Proteomes" id="UP000652760"/>
    </source>
</evidence>
<dbReference type="SUPFAM" id="SSF53822">
    <property type="entry name" value="Periplasmic binding protein-like I"/>
    <property type="match status" value="1"/>
</dbReference>
<evidence type="ECO:0008006" key="3">
    <source>
        <dbReference type="Google" id="ProtNLM"/>
    </source>
</evidence>
<organism evidence="1 2">
    <name type="scientific">Azospirillum endophyticum</name>
    <dbReference type="NCBI Taxonomy" id="2800326"/>
    <lineage>
        <taxon>Bacteria</taxon>
        <taxon>Pseudomonadati</taxon>
        <taxon>Pseudomonadota</taxon>
        <taxon>Alphaproteobacteria</taxon>
        <taxon>Rhodospirillales</taxon>
        <taxon>Azospirillaceae</taxon>
        <taxon>Azospirillum</taxon>
    </lineage>
</organism>
<name>A0ABS1FFV8_9PROT</name>
<dbReference type="Gene3D" id="3.40.50.2300">
    <property type="match status" value="1"/>
</dbReference>
<dbReference type="Proteomes" id="UP000652760">
    <property type="component" value="Unassembled WGS sequence"/>
</dbReference>
<reference evidence="2" key="1">
    <citation type="submission" date="2021-01" db="EMBL/GenBank/DDBJ databases">
        <title>Genome public.</title>
        <authorList>
            <person name="Liu C."/>
            <person name="Sun Q."/>
        </authorList>
    </citation>
    <scope>NUCLEOTIDE SEQUENCE [LARGE SCALE GENOMIC DNA]</scope>
    <source>
        <strain evidence="2">YIM B02556</strain>
    </source>
</reference>
<accession>A0ABS1FFV8</accession>